<gene>
    <name evidence="2" type="ORF">DM484_14805</name>
</gene>
<organism evidence="2 3">
    <name type="scientific">Candidatus Methylumidiphilus alinenensis</name>
    <dbReference type="NCBI Taxonomy" id="2202197"/>
    <lineage>
        <taxon>Bacteria</taxon>
        <taxon>Pseudomonadati</taxon>
        <taxon>Pseudomonadota</taxon>
        <taxon>Gammaproteobacteria</taxon>
        <taxon>Methylococcales</taxon>
        <taxon>Candidatus Methylumidiphilus</taxon>
    </lineage>
</organism>
<feature type="transmembrane region" description="Helical" evidence="1">
    <location>
        <begin position="21"/>
        <end position="40"/>
    </location>
</feature>
<dbReference type="EMBL" id="QJPH01000335">
    <property type="protein sequence ID" value="PZN77452.1"/>
    <property type="molecule type" value="Genomic_DNA"/>
</dbReference>
<accession>A0A2W4R060</accession>
<reference evidence="2 3" key="1">
    <citation type="journal article" date="2018" name="Aquat. Microb. Ecol.">
        <title>Gammaproteobacterial methanotrophs dominate.</title>
        <authorList>
            <person name="Rissanen A.J."/>
            <person name="Saarenheimo J."/>
            <person name="Tiirola M."/>
            <person name="Peura S."/>
            <person name="Aalto S.L."/>
            <person name="Karvinen A."/>
            <person name="Nykanen H."/>
        </authorList>
    </citation>
    <scope>NUCLEOTIDE SEQUENCE [LARGE SCALE GENOMIC DNA]</scope>
    <source>
        <strain evidence="2">AMbin10</strain>
    </source>
</reference>
<sequence>MSFNGQRFFCLTQRRNVKAQVLGEMAMGMLTVTGLTGFSAKNTPFDDKGAIFYCGLHLIP</sequence>
<comment type="caution">
    <text evidence="2">The sequence shown here is derived from an EMBL/GenBank/DDBJ whole genome shotgun (WGS) entry which is preliminary data.</text>
</comment>
<dbReference type="Proteomes" id="UP000249396">
    <property type="component" value="Unassembled WGS sequence"/>
</dbReference>
<protein>
    <submittedName>
        <fullName evidence="2">Uncharacterized protein</fullName>
    </submittedName>
</protein>
<name>A0A2W4R060_9GAMM</name>
<evidence type="ECO:0000313" key="3">
    <source>
        <dbReference type="Proteomes" id="UP000249396"/>
    </source>
</evidence>
<evidence type="ECO:0000256" key="1">
    <source>
        <dbReference type="SAM" id="Phobius"/>
    </source>
</evidence>
<evidence type="ECO:0000313" key="2">
    <source>
        <dbReference type="EMBL" id="PZN77452.1"/>
    </source>
</evidence>
<keyword evidence="1" id="KW-0812">Transmembrane</keyword>
<keyword evidence="1" id="KW-1133">Transmembrane helix</keyword>
<keyword evidence="1" id="KW-0472">Membrane</keyword>
<dbReference type="AlphaFoldDB" id="A0A2W4R060"/>
<proteinExistence type="predicted"/>